<proteinExistence type="inferred from homology"/>
<protein>
    <recommendedName>
        <fullName evidence="4">AIG1-type G domain-containing protein</fullName>
    </recommendedName>
</protein>
<evidence type="ECO:0000256" key="2">
    <source>
        <dbReference type="ARBA" id="ARBA00022741"/>
    </source>
</evidence>
<gene>
    <name evidence="7" type="primary">ORF168971</name>
    <name evidence="5" type="synonym">ORF168958</name>
    <name evidence="6" type="synonym">ORF168964</name>
</gene>
<dbReference type="EMBL" id="HACG01042229">
    <property type="protein sequence ID" value="CEK89094.1"/>
    <property type="molecule type" value="Transcribed_RNA"/>
</dbReference>
<evidence type="ECO:0000259" key="4">
    <source>
        <dbReference type="PROSITE" id="PS51720"/>
    </source>
</evidence>
<dbReference type="PROSITE" id="PS51720">
    <property type="entry name" value="G_AIG1"/>
    <property type="match status" value="1"/>
</dbReference>
<dbReference type="Pfam" id="PF04548">
    <property type="entry name" value="AIG1"/>
    <property type="match status" value="1"/>
</dbReference>
<dbReference type="EMBL" id="HACG01042228">
    <property type="protein sequence ID" value="CEK89093.1"/>
    <property type="molecule type" value="Transcribed_RNA"/>
</dbReference>
<dbReference type="AlphaFoldDB" id="A0A0B7B6Y9"/>
<dbReference type="InterPro" id="IPR006703">
    <property type="entry name" value="G_AIG1"/>
</dbReference>
<comment type="similarity">
    <text evidence="1">Belongs to the TRAFAC class TrmE-Era-EngA-EngB-Septin-like GTPase superfamily. AIG1/Toc34/Toc159-like paraseptin GTPase family. IAN subfamily.</text>
</comment>
<dbReference type="GO" id="GO:0005525">
    <property type="term" value="F:GTP binding"/>
    <property type="evidence" value="ECO:0007669"/>
    <property type="project" value="UniProtKB-KW"/>
</dbReference>
<keyword evidence="3" id="KW-0342">GTP-binding</keyword>
<dbReference type="PANTHER" id="PTHR10903">
    <property type="entry name" value="GTPASE, IMAP FAMILY MEMBER-RELATED"/>
    <property type="match status" value="1"/>
</dbReference>
<dbReference type="PANTHER" id="PTHR10903:SF184">
    <property type="entry name" value="GTP-BINDING PROTEIN A"/>
    <property type="match status" value="1"/>
</dbReference>
<accession>A0A0B7B6Y9</accession>
<dbReference type="EMBL" id="HACG01042227">
    <property type="protein sequence ID" value="CEK89092.1"/>
    <property type="molecule type" value="Transcribed_RNA"/>
</dbReference>
<evidence type="ECO:0000313" key="7">
    <source>
        <dbReference type="EMBL" id="CEK89094.1"/>
    </source>
</evidence>
<evidence type="ECO:0000256" key="1">
    <source>
        <dbReference type="ARBA" id="ARBA00008535"/>
    </source>
</evidence>
<feature type="domain" description="AIG1-type G" evidence="4">
    <location>
        <begin position="9"/>
        <end position="222"/>
    </location>
</feature>
<evidence type="ECO:0000313" key="6">
    <source>
        <dbReference type="EMBL" id="CEK89093.1"/>
    </source>
</evidence>
<sequence>MADCSVDAITGNILLLFGRTGNGKSSTGNSILGKQEFTTRNSSTSASYDIKLGKTLVDGVPVAVVDGPGIGDTVTDVTEGGQSMNSLVEEALSLISNTFNALLIVLKYGVRFTRQEREAIEVIKMIFGEDIIKNYGVIVMTHGDNFDIDMDDTETTFQDWREAQIGDVHSLFNECNDRCVLFNNKSKDAEKRRKQNVDLLKIVADMKQLRQPYSKTDFEKASLGRMKLVVMGKLKELELETDQILDMVTARLNQLRKEDQTTSFDELNQIFNKLQEHKMWLEIEDGGTGTVEHLLMKLAITESRLKTMIDIQSHRIQSAELEREHIKSASSENATIDYHVIITVLFLSVIDTMISVVRLITPSQVITSGPVITCVEKIIGMCSVVWELVLPDRVKKEKTVVDAINRLSGKIRNVPPL</sequence>
<dbReference type="SUPFAM" id="SSF52540">
    <property type="entry name" value="P-loop containing nucleoside triphosphate hydrolases"/>
    <property type="match status" value="1"/>
</dbReference>
<name>A0A0B7B6Y9_9EUPU</name>
<reference evidence="7" key="1">
    <citation type="submission" date="2014-12" db="EMBL/GenBank/DDBJ databases">
        <title>Insight into the proteome of Arion vulgaris.</title>
        <authorList>
            <person name="Aradska J."/>
            <person name="Bulat T."/>
            <person name="Smidak R."/>
            <person name="Sarate P."/>
            <person name="Gangsoo J."/>
            <person name="Sialana F."/>
            <person name="Bilban M."/>
            <person name="Lubec G."/>
        </authorList>
    </citation>
    <scope>NUCLEOTIDE SEQUENCE</scope>
    <source>
        <tissue evidence="7">Skin</tissue>
    </source>
</reference>
<evidence type="ECO:0000256" key="3">
    <source>
        <dbReference type="ARBA" id="ARBA00023134"/>
    </source>
</evidence>
<dbReference type="Gene3D" id="3.40.50.300">
    <property type="entry name" value="P-loop containing nucleotide triphosphate hydrolases"/>
    <property type="match status" value="1"/>
</dbReference>
<dbReference type="InterPro" id="IPR045058">
    <property type="entry name" value="GIMA/IAN/Toc"/>
</dbReference>
<keyword evidence="2" id="KW-0547">Nucleotide-binding</keyword>
<organism evidence="7">
    <name type="scientific">Arion vulgaris</name>
    <dbReference type="NCBI Taxonomy" id="1028688"/>
    <lineage>
        <taxon>Eukaryota</taxon>
        <taxon>Metazoa</taxon>
        <taxon>Spiralia</taxon>
        <taxon>Lophotrochozoa</taxon>
        <taxon>Mollusca</taxon>
        <taxon>Gastropoda</taxon>
        <taxon>Heterobranchia</taxon>
        <taxon>Euthyneura</taxon>
        <taxon>Panpulmonata</taxon>
        <taxon>Eupulmonata</taxon>
        <taxon>Stylommatophora</taxon>
        <taxon>Helicina</taxon>
        <taxon>Arionoidea</taxon>
        <taxon>Arionidae</taxon>
        <taxon>Arion</taxon>
    </lineage>
</organism>
<dbReference type="InterPro" id="IPR027417">
    <property type="entry name" value="P-loop_NTPase"/>
</dbReference>
<evidence type="ECO:0000313" key="5">
    <source>
        <dbReference type="EMBL" id="CEK89092.1"/>
    </source>
</evidence>